<dbReference type="PANTHER" id="PTHR36302:SF1">
    <property type="entry name" value="COPPER CHAPERONE PCU(A)C"/>
    <property type="match status" value="1"/>
</dbReference>
<dbReference type="EMBL" id="CP146275">
    <property type="protein sequence ID" value="WWT31927.1"/>
    <property type="molecule type" value="Genomic_DNA"/>
</dbReference>
<keyword evidence="4" id="KW-1185">Reference proteome</keyword>
<name>A0ABZ2I454_9HYPH</name>
<organism evidence="3 4">
    <name type="scientific">Pelagibacterium nitratireducens</name>
    <dbReference type="NCBI Taxonomy" id="1046114"/>
    <lineage>
        <taxon>Bacteria</taxon>
        <taxon>Pseudomonadati</taxon>
        <taxon>Pseudomonadota</taxon>
        <taxon>Alphaproteobacteria</taxon>
        <taxon>Hyphomicrobiales</taxon>
        <taxon>Devosiaceae</taxon>
        <taxon>Pelagibacterium</taxon>
    </lineage>
</organism>
<feature type="signal peptide" evidence="2">
    <location>
        <begin position="1"/>
        <end position="18"/>
    </location>
</feature>
<dbReference type="Proteomes" id="UP001369958">
    <property type="component" value="Chromosome"/>
</dbReference>
<gene>
    <name evidence="3" type="ORF">V6617_13035</name>
</gene>
<sequence>MIRAALFSFALIASPAFAQEDHADEHHEEHEDRDEHGHEDGEHDEHVAQANGVRAIHAWANATDASGALVYVDIENTSDALVTLVGAETVIATSAEIVGLENTGGELTFTALPALPIPAGADMVFAPNGLAIALSGLTAPLAEGEHFDLELEFESFHLDLEVEIESATATQHSHAGHNH</sequence>
<dbReference type="InterPro" id="IPR036182">
    <property type="entry name" value="PCuAC_sf"/>
</dbReference>
<feature type="region of interest" description="Disordered" evidence="1">
    <location>
        <begin position="21"/>
        <end position="42"/>
    </location>
</feature>
<reference evidence="3 4" key="1">
    <citation type="submission" date="2024-02" db="EMBL/GenBank/DDBJ databases">
        <title>Complete genome sequence of Pelagibacterium nitratireducens ZH15.</title>
        <authorList>
            <person name="Zhao L.H."/>
        </authorList>
    </citation>
    <scope>NUCLEOTIDE SEQUENCE [LARGE SCALE GENOMIC DNA]</scope>
    <source>
        <strain evidence="3 4">ZH15</strain>
    </source>
</reference>
<dbReference type="SUPFAM" id="SSF110087">
    <property type="entry name" value="DR1885-like metal-binding protein"/>
    <property type="match status" value="1"/>
</dbReference>
<dbReference type="InterPro" id="IPR058248">
    <property type="entry name" value="Lxx211020-like"/>
</dbReference>
<accession>A0ABZ2I454</accession>
<dbReference type="RefSeq" id="WP_338607388.1">
    <property type="nucleotide sequence ID" value="NZ_CP146275.1"/>
</dbReference>
<evidence type="ECO:0000256" key="1">
    <source>
        <dbReference type="SAM" id="MobiDB-lite"/>
    </source>
</evidence>
<dbReference type="Gene3D" id="2.60.40.1890">
    <property type="entry name" value="PCu(A)C copper chaperone"/>
    <property type="match status" value="1"/>
</dbReference>
<evidence type="ECO:0000313" key="4">
    <source>
        <dbReference type="Proteomes" id="UP001369958"/>
    </source>
</evidence>
<feature type="chain" id="PRO_5045349023" evidence="2">
    <location>
        <begin position="19"/>
        <end position="179"/>
    </location>
</feature>
<keyword evidence="2" id="KW-0732">Signal</keyword>
<evidence type="ECO:0000313" key="3">
    <source>
        <dbReference type="EMBL" id="WWT31927.1"/>
    </source>
</evidence>
<dbReference type="PANTHER" id="PTHR36302">
    <property type="entry name" value="BLR7088 PROTEIN"/>
    <property type="match status" value="1"/>
</dbReference>
<protein>
    <submittedName>
        <fullName evidence="3">Copper chaperone PCu(A)C</fullName>
    </submittedName>
</protein>
<dbReference type="Pfam" id="PF04314">
    <property type="entry name" value="PCuAC"/>
    <property type="match status" value="1"/>
</dbReference>
<dbReference type="InterPro" id="IPR007410">
    <property type="entry name" value="LpqE-like"/>
</dbReference>
<proteinExistence type="predicted"/>
<evidence type="ECO:0000256" key="2">
    <source>
        <dbReference type="SAM" id="SignalP"/>
    </source>
</evidence>